<reference evidence="2 3" key="1">
    <citation type="submission" date="2011-04" db="EMBL/GenBank/DDBJ databases">
        <authorList>
            <person name="Durkin A.S."/>
            <person name="Radune D."/>
            <person name="Hostetler J."/>
            <person name="Torralba M."/>
            <person name="Gillis M."/>
            <person name="Methe B."/>
            <person name="Sutton G."/>
            <person name="Nelson K.E."/>
        </authorList>
    </citation>
    <scope>NUCLEOTIDE SEQUENCE [LARGE SCALE GENOMIC DNA]</scope>
    <source>
        <strain evidence="2 3">SK1076</strain>
    </source>
</reference>
<feature type="transmembrane region" description="Helical" evidence="1">
    <location>
        <begin position="143"/>
        <end position="164"/>
    </location>
</feature>
<dbReference type="RefSeq" id="WP_006150648.1">
    <property type="nucleotide sequence ID" value="NZ_AFNN01000015.1"/>
</dbReference>
<dbReference type="AlphaFoldDB" id="F5W0K3"/>
<dbReference type="GO" id="GO:0016020">
    <property type="term" value="C:membrane"/>
    <property type="evidence" value="ECO:0007669"/>
    <property type="project" value="InterPro"/>
</dbReference>
<evidence type="ECO:0008006" key="4">
    <source>
        <dbReference type="Google" id="ProtNLM"/>
    </source>
</evidence>
<dbReference type="EMBL" id="AFNN01000015">
    <property type="protein sequence ID" value="EGL86485.1"/>
    <property type="molecule type" value="Genomic_DNA"/>
</dbReference>
<sequence>MNTKKKTQFMTLTALLTAIAILIPLVMPFKIVIPPASYTLGSHVAIFIAMFLSPWMAIFVIIASSIGFLLAGYPIVIVLRAFSHIFFGTLGAFYLQKHPQTLDNKKSSLIFNFVLGLVHAIAEVFACIIFYASTGTDLKNMFYVLFVLVGFGTIVHSMIDYYLALAVYKALKNAIKKVNHD</sequence>
<proteinExistence type="predicted"/>
<feature type="transmembrane region" description="Helical" evidence="1">
    <location>
        <begin position="77"/>
        <end position="96"/>
    </location>
</feature>
<accession>F5W0K3</accession>
<name>F5W0K3_9STRE</name>
<keyword evidence="1" id="KW-1133">Transmembrane helix</keyword>
<organism evidence="2 3">
    <name type="scientific">Streptococcus infantis SK1076</name>
    <dbReference type="NCBI Taxonomy" id="1005705"/>
    <lineage>
        <taxon>Bacteria</taxon>
        <taxon>Bacillati</taxon>
        <taxon>Bacillota</taxon>
        <taxon>Bacilli</taxon>
        <taxon>Lactobacillales</taxon>
        <taxon>Streptococcaceae</taxon>
        <taxon>Streptococcus</taxon>
    </lineage>
</organism>
<feature type="transmembrane region" description="Helical" evidence="1">
    <location>
        <begin position="44"/>
        <end position="70"/>
    </location>
</feature>
<dbReference type="InterPro" id="IPR009825">
    <property type="entry name" value="ECF_substrate-spec-like"/>
</dbReference>
<comment type="caution">
    <text evidence="2">The sequence shown here is derived from an EMBL/GenBank/DDBJ whole genome shotgun (WGS) entry which is preliminary data.</text>
</comment>
<dbReference type="Pfam" id="PF07155">
    <property type="entry name" value="ECF-ribofla_trS"/>
    <property type="match status" value="1"/>
</dbReference>
<evidence type="ECO:0000313" key="3">
    <source>
        <dbReference type="Proteomes" id="UP000010138"/>
    </source>
</evidence>
<evidence type="ECO:0000256" key="1">
    <source>
        <dbReference type="SAM" id="Phobius"/>
    </source>
</evidence>
<dbReference type="eggNOG" id="ENOG5031HVW">
    <property type="taxonomic scope" value="Bacteria"/>
</dbReference>
<keyword evidence="1" id="KW-0472">Membrane</keyword>
<keyword evidence="1" id="KW-0812">Transmembrane</keyword>
<protein>
    <recommendedName>
        <fullName evidence="4">Niacin transporter NiaX</fullName>
    </recommendedName>
</protein>
<dbReference type="Gene3D" id="1.10.1760.20">
    <property type="match status" value="1"/>
</dbReference>
<feature type="transmembrane region" description="Helical" evidence="1">
    <location>
        <begin position="108"/>
        <end position="131"/>
    </location>
</feature>
<dbReference type="Proteomes" id="UP000010138">
    <property type="component" value="Unassembled WGS sequence"/>
</dbReference>
<evidence type="ECO:0000313" key="2">
    <source>
        <dbReference type="EMBL" id="EGL86485.1"/>
    </source>
</evidence>
<gene>
    <name evidence="2" type="ORF">HMPREF9967_1308</name>
</gene>
<dbReference type="OrthoDB" id="1631895at2"/>